<dbReference type="PIRSF" id="PIRSF006483">
    <property type="entry name" value="Membrane_protein_YitT"/>
    <property type="match status" value="1"/>
</dbReference>
<feature type="transmembrane region" description="Helical" evidence="6">
    <location>
        <begin position="152"/>
        <end position="168"/>
    </location>
</feature>
<evidence type="ECO:0000256" key="6">
    <source>
        <dbReference type="SAM" id="Phobius"/>
    </source>
</evidence>
<evidence type="ECO:0000313" key="8">
    <source>
        <dbReference type="EMBL" id="WGS64443.1"/>
    </source>
</evidence>
<dbReference type="Proteomes" id="UP001232493">
    <property type="component" value="Chromosome"/>
</dbReference>
<dbReference type="InterPro" id="IPR019264">
    <property type="entry name" value="DUF2179"/>
</dbReference>
<dbReference type="CDD" id="cd16380">
    <property type="entry name" value="YitT_C"/>
    <property type="match status" value="1"/>
</dbReference>
<feature type="transmembrane region" description="Helical" evidence="6">
    <location>
        <begin position="44"/>
        <end position="67"/>
    </location>
</feature>
<evidence type="ECO:0000256" key="2">
    <source>
        <dbReference type="ARBA" id="ARBA00022475"/>
    </source>
</evidence>
<keyword evidence="4 6" id="KW-1133">Transmembrane helix</keyword>
<feature type="transmembrane region" description="Helical" evidence="6">
    <location>
        <begin position="79"/>
        <end position="97"/>
    </location>
</feature>
<keyword evidence="2" id="KW-1003">Cell membrane</keyword>
<proteinExistence type="predicted"/>
<evidence type="ECO:0000256" key="5">
    <source>
        <dbReference type="ARBA" id="ARBA00023136"/>
    </source>
</evidence>
<sequence length="282" mass="30913">MKKETIKELFFITSGTFINAIGWTLFLIPWKIVGGGLSGIGTMIYYVTGIPVGISYLLMNIVLLYAAMKIIGKSFGFKTIYGIASSSFFITFLQGYFHSPIIYDEFLSTVIGGILLGTGIGIVFLAGGTTGGTEIIVMIINKYKNVSPGRTMFLFDIIIIGSSIFIFGSFEKIIYGYVTMAIAGYATDLVLEGRKSSVQLFVFSESYGYIADEITKTLGRGVTVIQGTGWYTKENKNIILTIIKRKELPIVLKIIKKHDKNAFISMSSAAGVFGQGFEKLKV</sequence>
<evidence type="ECO:0000256" key="3">
    <source>
        <dbReference type="ARBA" id="ARBA00022692"/>
    </source>
</evidence>
<dbReference type="Pfam" id="PF02588">
    <property type="entry name" value="YitT_membrane"/>
    <property type="match status" value="1"/>
</dbReference>
<feature type="transmembrane region" description="Helical" evidence="6">
    <location>
        <begin position="9"/>
        <end position="32"/>
    </location>
</feature>
<dbReference type="Gene3D" id="3.30.70.120">
    <property type="match status" value="1"/>
</dbReference>
<dbReference type="InterPro" id="IPR051461">
    <property type="entry name" value="UPF0750_membrane"/>
</dbReference>
<accession>A0ABY8PP77</accession>
<dbReference type="PANTHER" id="PTHR33545">
    <property type="entry name" value="UPF0750 MEMBRANE PROTEIN YITT-RELATED"/>
    <property type="match status" value="1"/>
</dbReference>
<dbReference type="Pfam" id="PF10035">
    <property type="entry name" value="DUF2179"/>
    <property type="match status" value="1"/>
</dbReference>
<evidence type="ECO:0000256" key="4">
    <source>
        <dbReference type="ARBA" id="ARBA00022989"/>
    </source>
</evidence>
<comment type="subcellular location">
    <subcellularLocation>
        <location evidence="1">Cell membrane</location>
        <topology evidence="1">Multi-pass membrane protein</topology>
    </subcellularLocation>
</comment>
<name>A0ABY8PP77_9BACT</name>
<dbReference type="PANTHER" id="PTHR33545:SF5">
    <property type="entry name" value="UPF0750 MEMBRANE PROTEIN YITT"/>
    <property type="match status" value="1"/>
</dbReference>
<dbReference type="InterPro" id="IPR015867">
    <property type="entry name" value="N-reg_PII/ATP_PRibTrfase_C"/>
</dbReference>
<dbReference type="EMBL" id="CP069362">
    <property type="protein sequence ID" value="WGS64443.1"/>
    <property type="molecule type" value="Genomic_DNA"/>
</dbReference>
<reference evidence="8 9" key="1">
    <citation type="submission" date="2021-02" db="EMBL/GenBank/DDBJ databases">
        <title>Characterization of Marinitoga sp. nov. str. BP5-C20A.</title>
        <authorList>
            <person name="Erauso G."/>
            <person name="Postec A."/>
        </authorList>
    </citation>
    <scope>NUCLEOTIDE SEQUENCE [LARGE SCALE GENOMIC DNA]</scope>
    <source>
        <strain evidence="8 9">BP5-C20A</strain>
    </source>
</reference>
<gene>
    <name evidence="8" type="ORF">JRV97_08680</name>
</gene>
<feature type="transmembrane region" description="Helical" evidence="6">
    <location>
        <begin position="109"/>
        <end position="140"/>
    </location>
</feature>
<evidence type="ECO:0000256" key="1">
    <source>
        <dbReference type="ARBA" id="ARBA00004651"/>
    </source>
</evidence>
<organism evidence="8 9">
    <name type="scientific">Marinitoga aeolica</name>
    <dbReference type="NCBI Taxonomy" id="2809031"/>
    <lineage>
        <taxon>Bacteria</taxon>
        <taxon>Thermotogati</taxon>
        <taxon>Thermotogota</taxon>
        <taxon>Thermotogae</taxon>
        <taxon>Petrotogales</taxon>
        <taxon>Petrotogaceae</taxon>
        <taxon>Marinitoga</taxon>
    </lineage>
</organism>
<keyword evidence="9" id="KW-1185">Reference proteome</keyword>
<dbReference type="InterPro" id="IPR003740">
    <property type="entry name" value="YitT"/>
</dbReference>
<keyword evidence="5 6" id="KW-0472">Membrane</keyword>
<dbReference type="RefSeq" id="WP_280998096.1">
    <property type="nucleotide sequence ID" value="NZ_CP069362.1"/>
</dbReference>
<evidence type="ECO:0000313" key="9">
    <source>
        <dbReference type="Proteomes" id="UP001232493"/>
    </source>
</evidence>
<keyword evidence="3 6" id="KW-0812">Transmembrane</keyword>
<evidence type="ECO:0000259" key="7">
    <source>
        <dbReference type="Pfam" id="PF10035"/>
    </source>
</evidence>
<protein>
    <submittedName>
        <fullName evidence="8">YitT family protein</fullName>
    </submittedName>
</protein>
<feature type="domain" description="DUF2179" evidence="7">
    <location>
        <begin position="220"/>
        <end position="274"/>
    </location>
</feature>